<dbReference type="InterPro" id="IPR012902">
    <property type="entry name" value="N_methyl_site"/>
</dbReference>
<dbReference type="Proteomes" id="UP000315700">
    <property type="component" value="Chromosome"/>
</dbReference>
<accession>A0A517SCL3</accession>
<evidence type="ECO:0000313" key="3">
    <source>
        <dbReference type="Proteomes" id="UP000315700"/>
    </source>
</evidence>
<dbReference type="InParanoid" id="A0A517SCL3"/>
<dbReference type="NCBIfam" id="TIGR02532">
    <property type="entry name" value="IV_pilin_GFxxxE"/>
    <property type="match status" value="1"/>
</dbReference>
<protein>
    <recommendedName>
        <fullName evidence="4">Prepilin-type N-terminal cleavage/methylation domain-containing protein</fullName>
    </recommendedName>
</protein>
<dbReference type="Pfam" id="PF07963">
    <property type="entry name" value="N_methyl"/>
    <property type="match status" value="1"/>
</dbReference>
<dbReference type="OrthoDB" id="7595401at2"/>
<gene>
    <name evidence="2" type="ORF">Pan44_18960</name>
</gene>
<evidence type="ECO:0008006" key="4">
    <source>
        <dbReference type="Google" id="ProtNLM"/>
    </source>
</evidence>
<dbReference type="InterPro" id="IPR045584">
    <property type="entry name" value="Pilin-like"/>
</dbReference>
<feature type="region of interest" description="Disordered" evidence="1">
    <location>
        <begin position="81"/>
        <end position="105"/>
    </location>
</feature>
<keyword evidence="3" id="KW-1185">Reference proteome</keyword>
<evidence type="ECO:0000313" key="2">
    <source>
        <dbReference type="EMBL" id="QDT53870.1"/>
    </source>
</evidence>
<dbReference type="SUPFAM" id="SSF54523">
    <property type="entry name" value="Pili subunits"/>
    <property type="match status" value="1"/>
</dbReference>
<dbReference type="AlphaFoldDB" id="A0A517SCL3"/>
<proteinExistence type="predicted"/>
<reference evidence="2 3" key="1">
    <citation type="submission" date="2019-02" db="EMBL/GenBank/DDBJ databases">
        <title>Deep-cultivation of Planctomycetes and their phenomic and genomic characterization uncovers novel biology.</title>
        <authorList>
            <person name="Wiegand S."/>
            <person name="Jogler M."/>
            <person name="Boedeker C."/>
            <person name="Pinto D."/>
            <person name="Vollmers J."/>
            <person name="Rivas-Marin E."/>
            <person name="Kohn T."/>
            <person name="Peeters S.H."/>
            <person name="Heuer A."/>
            <person name="Rast P."/>
            <person name="Oberbeckmann S."/>
            <person name="Bunk B."/>
            <person name="Jeske O."/>
            <person name="Meyerdierks A."/>
            <person name="Storesund J.E."/>
            <person name="Kallscheuer N."/>
            <person name="Luecker S."/>
            <person name="Lage O.M."/>
            <person name="Pohl T."/>
            <person name="Merkel B.J."/>
            <person name="Hornburger P."/>
            <person name="Mueller R.-W."/>
            <person name="Bruemmer F."/>
            <person name="Labrenz M."/>
            <person name="Spormann A.M."/>
            <person name="Op den Camp H."/>
            <person name="Overmann J."/>
            <person name="Amann R."/>
            <person name="Jetten M.S.M."/>
            <person name="Mascher T."/>
            <person name="Medema M.H."/>
            <person name="Devos D.P."/>
            <person name="Kaster A.-K."/>
            <person name="Ovreas L."/>
            <person name="Rohde M."/>
            <person name="Galperin M.Y."/>
            <person name="Jogler C."/>
        </authorList>
    </citation>
    <scope>NUCLEOTIDE SEQUENCE [LARGE SCALE GENOMIC DNA]</scope>
    <source>
        <strain evidence="2 3">Pan44</strain>
    </source>
</reference>
<organism evidence="2 3">
    <name type="scientific">Caulifigura coniformis</name>
    <dbReference type="NCBI Taxonomy" id="2527983"/>
    <lineage>
        <taxon>Bacteria</taxon>
        <taxon>Pseudomonadati</taxon>
        <taxon>Planctomycetota</taxon>
        <taxon>Planctomycetia</taxon>
        <taxon>Planctomycetales</taxon>
        <taxon>Planctomycetaceae</taxon>
        <taxon>Caulifigura</taxon>
    </lineage>
</organism>
<name>A0A517SCL3_9PLAN</name>
<evidence type="ECO:0000256" key="1">
    <source>
        <dbReference type="SAM" id="MobiDB-lite"/>
    </source>
</evidence>
<dbReference type="EMBL" id="CP036271">
    <property type="protein sequence ID" value="QDT53870.1"/>
    <property type="molecule type" value="Genomic_DNA"/>
</dbReference>
<feature type="compositionally biased region" description="Polar residues" evidence="1">
    <location>
        <begin position="81"/>
        <end position="98"/>
    </location>
</feature>
<dbReference type="RefSeq" id="WP_145029438.1">
    <property type="nucleotide sequence ID" value="NZ_CP036271.1"/>
</dbReference>
<dbReference type="KEGG" id="ccos:Pan44_18960"/>
<sequence>MENRTRTPDGFTLIELSVALVLIALLAAGVLAGRALIENAEARKISSYPEAMRTVVRAFQLKYSALPGDITNATEIWGSGSPTAGSVSATSPVQTGTYDGNGDGRISPSSPAPHYAFQESGAAWQHLANAGLIPGTFSGYNSFFADDYFMNIAGGTDLAAPRPEGITGAWWGFIHLGPASLAYPVSAASWHAQNVLALTSINPCTGHGIWGLDVLTVGMMQSIDGKVDDGAPHAGRVIVPNSNTAQGGGGCWITPEATCLAADATSWAYNLEVRDTRICTPVFLMDF</sequence>